<proteinExistence type="predicted"/>
<reference evidence="1" key="1">
    <citation type="journal article" date="2014" name="Front. Microbiol.">
        <title>High frequency of phylogenetically diverse reductive dehalogenase-homologous genes in deep subseafloor sedimentary metagenomes.</title>
        <authorList>
            <person name="Kawai M."/>
            <person name="Futagami T."/>
            <person name="Toyoda A."/>
            <person name="Takaki Y."/>
            <person name="Nishi S."/>
            <person name="Hori S."/>
            <person name="Arai W."/>
            <person name="Tsubouchi T."/>
            <person name="Morono Y."/>
            <person name="Uchiyama I."/>
            <person name="Ito T."/>
            <person name="Fujiyama A."/>
            <person name="Inagaki F."/>
            <person name="Takami H."/>
        </authorList>
    </citation>
    <scope>NUCLEOTIDE SEQUENCE</scope>
    <source>
        <strain evidence="1">Expedition CK06-06</strain>
    </source>
</reference>
<protein>
    <submittedName>
        <fullName evidence="1">Uncharacterized protein</fullName>
    </submittedName>
</protein>
<accession>X1GNK4</accession>
<dbReference type="EMBL" id="BARU01016135">
    <property type="protein sequence ID" value="GAH58767.1"/>
    <property type="molecule type" value="Genomic_DNA"/>
</dbReference>
<sequence>FPAYCAYNCKYKDKEQREYRGLDWYLHNTSIFNST</sequence>
<evidence type="ECO:0000313" key="1">
    <source>
        <dbReference type="EMBL" id="GAH58767.1"/>
    </source>
</evidence>
<dbReference type="AlphaFoldDB" id="X1GNK4"/>
<name>X1GNK4_9ZZZZ</name>
<comment type="caution">
    <text evidence="1">The sequence shown here is derived from an EMBL/GenBank/DDBJ whole genome shotgun (WGS) entry which is preliminary data.</text>
</comment>
<feature type="non-terminal residue" evidence="1">
    <location>
        <position position="1"/>
    </location>
</feature>
<organism evidence="1">
    <name type="scientific">marine sediment metagenome</name>
    <dbReference type="NCBI Taxonomy" id="412755"/>
    <lineage>
        <taxon>unclassified sequences</taxon>
        <taxon>metagenomes</taxon>
        <taxon>ecological metagenomes</taxon>
    </lineage>
</organism>
<gene>
    <name evidence="1" type="ORF">S03H2_27163</name>
</gene>